<sequence length="135" mass="14739">MMAYLDLRDTAATVTPLFGASRAPAVATAADARFARTEWQVIVLAERDGLASLSPPSRLSRLFARLFGGGHNPRLADGRLEALRRLAVQAWHYGYAVPVSSIKSFLEAGFSSDQLELLLASIANGRIERRSRRAL</sequence>
<protein>
    <submittedName>
        <fullName evidence="1">Uncharacterized protein</fullName>
    </submittedName>
</protein>
<accession>A0ABY4X7P1</accession>
<organism evidence="1 2">
    <name type="scientific">Sphingomonas morindae</name>
    <dbReference type="NCBI Taxonomy" id="1541170"/>
    <lineage>
        <taxon>Bacteria</taxon>
        <taxon>Pseudomonadati</taxon>
        <taxon>Pseudomonadota</taxon>
        <taxon>Alphaproteobacteria</taxon>
        <taxon>Sphingomonadales</taxon>
        <taxon>Sphingomonadaceae</taxon>
        <taxon>Sphingomonas</taxon>
    </lineage>
</organism>
<keyword evidence="2" id="KW-1185">Reference proteome</keyword>
<proteinExistence type="predicted"/>
<gene>
    <name evidence="1" type="ORF">LHA26_00260</name>
</gene>
<evidence type="ECO:0000313" key="2">
    <source>
        <dbReference type="Proteomes" id="UP001056937"/>
    </source>
</evidence>
<name>A0ABY4X7P1_9SPHN</name>
<dbReference type="RefSeq" id="WP_252166764.1">
    <property type="nucleotide sequence ID" value="NZ_CP084930.1"/>
</dbReference>
<dbReference type="EMBL" id="CP084930">
    <property type="protein sequence ID" value="USI72953.1"/>
    <property type="molecule type" value="Genomic_DNA"/>
</dbReference>
<dbReference type="Proteomes" id="UP001056937">
    <property type="component" value="Chromosome 1"/>
</dbReference>
<reference evidence="1" key="1">
    <citation type="journal article" date="2022" name="Toxins">
        <title>Genomic Analysis of Sphingopyxis sp. USTB-05 for Biodegrading Cyanobacterial Hepatotoxins.</title>
        <authorList>
            <person name="Liu C."/>
            <person name="Xu Q."/>
            <person name="Zhao Z."/>
            <person name="Zhang H."/>
            <person name="Liu X."/>
            <person name="Yin C."/>
            <person name="Liu Y."/>
            <person name="Yan H."/>
        </authorList>
    </citation>
    <scope>NUCLEOTIDE SEQUENCE</scope>
    <source>
        <strain evidence="1">NBD5</strain>
    </source>
</reference>
<evidence type="ECO:0000313" key="1">
    <source>
        <dbReference type="EMBL" id="USI72953.1"/>
    </source>
</evidence>